<protein>
    <submittedName>
        <fullName evidence="1">Uncharacterized protein</fullName>
    </submittedName>
</protein>
<proteinExistence type="predicted"/>
<reference evidence="1 2" key="2">
    <citation type="journal article" date="2015" name="Eukaryot. Cell">
        <title>Asexual propagation of a virulent clone complex in a human and feline outbreak of sporotrichosis.</title>
        <authorList>
            <person name="Teixeira Mde M."/>
            <person name="Rodrigues A.M."/>
            <person name="Tsui C.K."/>
            <person name="de Almeida L.G."/>
            <person name="Van Diepeningen A.D."/>
            <person name="van den Ende B.G."/>
            <person name="Fernandes G.F."/>
            <person name="Kano R."/>
            <person name="Hamelin R.C."/>
            <person name="Lopes-Bezerra L.M."/>
            <person name="Vasconcelos A.T."/>
            <person name="de Hoog S."/>
            <person name="de Camargo Z.P."/>
            <person name="Felipe M.S."/>
        </authorList>
    </citation>
    <scope>NUCLEOTIDE SEQUENCE [LARGE SCALE GENOMIC DNA]</scope>
    <source>
        <strain evidence="1 2">1099-18</strain>
    </source>
</reference>
<dbReference type="KEGG" id="ssck:SPSK_09735"/>
<evidence type="ECO:0000313" key="2">
    <source>
        <dbReference type="Proteomes" id="UP000033710"/>
    </source>
</evidence>
<dbReference type="EMBL" id="AXCR01000007">
    <property type="protein sequence ID" value="KJR84189.1"/>
    <property type="molecule type" value="Genomic_DNA"/>
</dbReference>
<dbReference type="AlphaFoldDB" id="A0A0F2M518"/>
<gene>
    <name evidence="1" type="ORF">SPSK_09735</name>
</gene>
<sequence length="261" mass="27592">MCLEILAGLDLALKTASQTAQTVVACTSLAAELVRNSFREAVAAGLFGNPTTSTKSIFRQVTAQSPGSATPSIDRMASATLALDAAIAAAENGYSNRQFWIEGTSFANTKSLLERMGRYLKETRDIVGKLHKTLCASTTDQWWQGSVEGNLSAATAVDRLATATEIVAGCVAIASRTMTDAETASKYAMRGIRDQLIVLDLRVPGGLPALKDTAPMAYTTAISLPLKKSQEAKNHTAAMLHLAANEALRLDTTSAHSSSNL</sequence>
<dbReference type="GeneID" id="27671582"/>
<name>A0A0F2M518_SPOSC</name>
<dbReference type="Proteomes" id="UP000033710">
    <property type="component" value="Unassembled WGS sequence"/>
</dbReference>
<dbReference type="RefSeq" id="XP_016586865.1">
    <property type="nucleotide sequence ID" value="XM_016736305.1"/>
</dbReference>
<reference evidence="1 2" key="1">
    <citation type="journal article" date="2014" name="BMC Genomics">
        <title>Comparative genomics of the major fungal agents of human and animal Sporotrichosis: Sporothrix schenckii and Sporothrix brasiliensis.</title>
        <authorList>
            <person name="Teixeira M.M."/>
            <person name="de Almeida L.G."/>
            <person name="Kubitschek-Barreira P."/>
            <person name="Alves F.L."/>
            <person name="Kioshima E.S."/>
            <person name="Abadio A.K."/>
            <person name="Fernandes L."/>
            <person name="Derengowski L.S."/>
            <person name="Ferreira K.S."/>
            <person name="Souza R.C."/>
            <person name="Ruiz J.C."/>
            <person name="de Andrade N.C."/>
            <person name="Paes H.C."/>
            <person name="Nicola A.M."/>
            <person name="Albuquerque P."/>
            <person name="Gerber A.L."/>
            <person name="Martins V.P."/>
            <person name="Peconick L.D."/>
            <person name="Neto A.V."/>
            <person name="Chaucanez C.B."/>
            <person name="Silva P.A."/>
            <person name="Cunha O.L."/>
            <person name="de Oliveira F.F."/>
            <person name="dos Santos T.C."/>
            <person name="Barros A.L."/>
            <person name="Soares M.A."/>
            <person name="de Oliveira L.M."/>
            <person name="Marini M.M."/>
            <person name="Villalobos-Duno H."/>
            <person name="Cunha M.M."/>
            <person name="de Hoog S."/>
            <person name="da Silveira J.F."/>
            <person name="Henrissat B."/>
            <person name="Nino-Vega G.A."/>
            <person name="Cisalpino P.S."/>
            <person name="Mora-Montes H.M."/>
            <person name="Almeida S.R."/>
            <person name="Stajich J.E."/>
            <person name="Lopes-Bezerra L.M."/>
            <person name="Vasconcelos A.T."/>
            <person name="Felipe M.S."/>
        </authorList>
    </citation>
    <scope>NUCLEOTIDE SEQUENCE [LARGE SCALE GENOMIC DNA]</scope>
    <source>
        <strain evidence="1 2">1099-18</strain>
    </source>
</reference>
<accession>A0A0F2M518</accession>
<dbReference type="VEuPathDB" id="FungiDB:SPSK_09735"/>
<comment type="caution">
    <text evidence="1">The sequence shown here is derived from an EMBL/GenBank/DDBJ whole genome shotgun (WGS) entry which is preliminary data.</text>
</comment>
<evidence type="ECO:0000313" key="1">
    <source>
        <dbReference type="EMBL" id="KJR84189.1"/>
    </source>
</evidence>
<organism evidence="1 2">
    <name type="scientific">Sporothrix schenckii 1099-18</name>
    <dbReference type="NCBI Taxonomy" id="1397361"/>
    <lineage>
        <taxon>Eukaryota</taxon>
        <taxon>Fungi</taxon>
        <taxon>Dikarya</taxon>
        <taxon>Ascomycota</taxon>
        <taxon>Pezizomycotina</taxon>
        <taxon>Sordariomycetes</taxon>
        <taxon>Sordariomycetidae</taxon>
        <taxon>Ophiostomatales</taxon>
        <taxon>Ophiostomataceae</taxon>
        <taxon>Sporothrix</taxon>
    </lineage>
</organism>